<sequence length="138" mass="14791">MTKNTIEHSGIVTQVADTFIIVTIQSQTACAGCHAKGACGMSEMALKSITAEKPDEDVKIGDKVIVCASTQNAMLSVLLAYIVPSALIILILTLLILAGVNEVMAATLSLVVTSIYFICLYLLRNKFAKKIKFKVKIA</sequence>
<organism evidence="2 3">
    <name type="scientific">Butyricimonas faecalis</name>
    <dbReference type="NCBI Taxonomy" id="2093856"/>
    <lineage>
        <taxon>Bacteria</taxon>
        <taxon>Pseudomonadati</taxon>
        <taxon>Bacteroidota</taxon>
        <taxon>Bacteroidia</taxon>
        <taxon>Bacteroidales</taxon>
        <taxon>Odoribacteraceae</taxon>
        <taxon>Butyricimonas</taxon>
    </lineage>
</organism>
<dbReference type="Proteomes" id="UP000270673">
    <property type="component" value="Chromosome"/>
</dbReference>
<feature type="transmembrane region" description="Helical" evidence="1">
    <location>
        <begin position="78"/>
        <end position="97"/>
    </location>
</feature>
<dbReference type="RefSeq" id="WP_106482106.1">
    <property type="nucleotide sequence ID" value="NZ_CP032819.1"/>
</dbReference>
<dbReference type="PANTHER" id="PTHR35867">
    <property type="entry name" value="PROTEIN RSEC"/>
    <property type="match status" value="1"/>
</dbReference>
<dbReference type="AlphaFoldDB" id="A0A3S9VY86"/>
<evidence type="ECO:0000313" key="3">
    <source>
        <dbReference type="Proteomes" id="UP000270673"/>
    </source>
</evidence>
<evidence type="ECO:0000256" key="1">
    <source>
        <dbReference type="SAM" id="Phobius"/>
    </source>
</evidence>
<protein>
    <submittedName>
        <fullName evidence="2">Fis family transcriptional regulator</fullName>
    </submittedName>
</protein>
<dbReference type="PANTHER" id="PTHR35867:SF1">
    <property type="entry name" value="PROTEIN RSEC"/>
    <property type="match status" value="1"/>
</dbReference>
<dbReference type="InterPro" id="IPR007359">
    <property type="entry name" value="SigmaE_reg_RseC_MucC"/>
</dbReference>
<dbReference type="Pfam" id="PF04246">
    <property type="entry name" value="RseC_MucC"/>
    <property type="match status" value="1"/>
</dbReference>
<evidence type="ECO:0000313" key="2">
    <source>
        <dbReference type="EMBL" id="AZS31473.1"/>
    </source>
</evidence>
<feature type="transmembrane region" description="Helical" evidence="1">
    <location>
        <begin position="103"/>
        <end position="123"/>
    </location>
</feature>
<keyword evidence="3" id="KW-1185">Reference proteome</keyword>
<proteinExistence type="predicted"/>
<keyword evidence="1" id="KW-0812">Transmembrane</keyword>
<dbReference type="KEGG" id="buy:D8S85_19275"/>
<keyword evidence="1" id="KW-0472">Membrane</keyword>
<gene>
    <name evidence="2" type="ORF">D8S85_19275</name>
</gene>
<keyword evidence="1" id="KW-1133">Transmembrane helix</keyword>
<reference evidence="2 3" key="1">
    <citation type="submission" date="2018-10" db="EMBL/GenBank/DDBJ databases">
        <title>Butyricimonas faecalis sp. nov., isolated from human faeces and emended description of the genus Butyricimonas.</title>
        <authorList>
            <person name="Le Roy T."/>
            <person name="Van der Smissen P."/>
            <person name="Paquot A."/>
            <person name="Delzenne N."/>
            <person name="Muccioli G."/>
            <person name="Collet J.-F."/>
            <person name="Cani P.D."/>
        </authorList>
    </citation>
    <scope>NUCLEOTIDE SEQUENCE [LARGE SCALE GENOMIC DNA]</scope>
    <source>
        <strain evidence="2 3">H184</strain>
    </source>
</reference>
<accession>A0A3S9VY86</accession>
<dbReference type="OrthoDB" id="1120636at2"/>
<dbReference type="EMBL" id="CP032819">
    <property type="protein sequence ID" value="AZS31473.1"/>
    <property type="molecule type" value="Genomic_DNA"/>
</dbReference>
<name>A0A3S9VY86_9BACT</name>